<dbReference type="SUPFAM" id="SSF51261">
    <property type="entry name" value="Duplicated hybrid motif"/>
    <property type="match status" value="1"/>
</dbReference>
<dbReference type="InterPro" id="IPR050570">
    <property type="entry name" value="Cell_wall_metabolism_enzyme"/>
</dbReference>
<name>A0A2T0LGG6_9BACL</name>
<dbReference type="Pfam" id="PF01551">
    <property type="entry name" value="Peptidase_M23"/>
    <property type="match status" value="1"/>
</dbReference>
<accession>A0A2T0LGG6</accession>
<reference evidence="3 4" key="1">
    <citation type="submission" date="2018-03" db="EMBL/GenBank/DDBJ databases">
        <title>Genomic Encyclopedia of Archaeal and Bacterial Type Strains, Phase II (KMG-II): from individual species to whole genera.</title>
        <authorList>
            <person name="Goeker M."/>
        </authorList>
    </citation>
    <scope>NUCLEOTIDE SEQUENCE [LARGE SCALE GENOMIC DNA]</scope>
    <source>
        <strain evidence="3 4">DSM 44946</strain>
    </source>
</reference>
<dbReference type="AlphaFoldDB" id="A0A2T0LGG6"/>
<keyword evidence="1" id="KW-1133">Transmembrane helix</keyword>
<dbReference type="Proteomes" id="UP000237797">
    <property type="component" value="Unassembled WGS sequence"/>
</dbReference>
<keyword evidence="4" id="KW-1185">Reference proteome</keyword>
<feature type="transmembrane region" description="Helical" evidence="1">
    <location>
        <begin position="6"/>
        <end position="24"/>
    </location>
</feature>
<feature type="transmembrane region" description="Helical" evidence="1">
    <location>
        <begin position="60"/>
        <end position="77"/>
    </location>
</feature>
<comment type="caution">
    <text evidence="3">The sequence shown here is derived from an EMBL/GenBank/DDBJ whole genome shotgun (WGS) entry which is preliminary data.</text>
</comment>
<dbReference type="RefSeq" id="WP_106344700.1">
    <property type="nucleotide sequence ID" value="NZ_PVNE01000007.1"/>
</dbReference>
<dbReference type="GO" id="GO:0004222">
    <property type="term" value="F:metalloendopeptidase activity"/>
    <property type="evidence" value="ECO:0007669"/>
    <property type="project" value="TreeGrafter"/>
</dbReference>
<evidence type="ECO:0000313" key="3">
    <source>
        <dbReference type="EMBL" id="PRX41355.1"/>
    </source>
</evidence>
<sequence length="300" mass="33980">MILPIVMVLIMYLLLPAALLRSLWKGSVQSRTEWYVKLLAIALFFVWIFFSGRWDWVGYPLRWIWAFLFLAAAFASWKKARRLPAKTSLSRKQKWSIAVYAFLALIFGTYNLGVLTSHWPADEALELSFPLRSGTYYVGQGGSQVQMNYHSTHSAQRYALDILRLNRLGTRAKGLYPKKLTQYEIFEDPVYSPCTGKVIEVRDDLPDLTPPQRDPENPEGNHVILTCDGDDARLLLAHLKRGSVSVKNGEKVKEGQRIGRVGNSGNTSEPHLHIHAERDGAGAPLRFGGRFPVRNDLVKN</sequence>
<gene>
    <name evidence="3" type="ORF">CLV97_107121</name>
</gene>
<dbReference type="InterPro" id="IPR016047">
    <property type="entry name" value="M23ase_b-sheet_dom"/>
</dbReference>
<keyword evidence="1" id="KW-0472">Membrane</keyword>
<organism evidence="3 4">
    <name type="scientific">Planifilum fimeticola</name>
    <dbReference type="NCBI Taxonomy" id="201975"/>
    <lineage>
        <taxon>Bacteria</taxon>
        <taxon>Bacillati</taxon>
        <taxon>Bacillota</taxon>
        <taxon>Bacilli</taxon>
        <taxon>Bacillales</taxon>
        <taxon>Thermoactinomycetaceae</taxon>
        <taxon>Planifilum</taxon>
    </lineage>
</organism>
<dbReference type="Gene3D" id="2.70.70.10">
    <property type="entry name" value="Glucose Permease (Domain IIA)"/>
    <property type="match status" value="1"/>
</dbReference>
<feature type="transmembrane region" description="Helical" evidence="1">
    <location>
        <begin position="36"/>
        <end position="54"/>
    </location>
</feature>
<evidence type="ECO:0000259" key="2">
    <source>
        <dbReference type="Pfam" id="PF01551"/>
    </source>
</evidence>
<protein>
    <submittedName>
        <fullName evidence="3">Peptidase M23-like protein</fullName>
    </submittedName>
</protein>
<proteinExistence type="predicted"/>
<dbReference type="InterPro" id="IPR011055">
    <property type="entry name" value="Dup_hybrid_motif"/>
</dbReference>
<feature type="transmembrane region" description="Helical" evidence="1">
    <location>
        <begin position="97"/>
        <end position="119"/>
    </location>
</feature>
<evidence type="ECO:0000256" key="1">
    <source>
        <dbReference type="SAM" id="Phobius"/>
    </source>
</evidence>
<feature type="domain" description="M23ase beta-sheet core" evidence="2">
    <location>
        <begin position="188"/>
        <end position="280"/>
    </location>
</feature>
<dbReference type="PANTHER" id="PTHR21666">
    <property type="entry name" value="PEPTIDASE-RELATED"/>
    <property type="match status" value="1"/>
</dbReference>
<dbReference type="CDD" id="cd12797">
    <property type="entry name" value="M23_peptidase"/>
    <property type="match status" value="1"/>
</dbReference>
<dbReference type="OrthoDB" id="9809488at2"/>
<keyword evidence="1" id="KW-0812">Transmembrane</keyword>
<dbReference type="EMBL" id="PVNE01000007">
    <property type="protein sequence ID" value="PRX41355.1"/>
    <property type="molecule type" value="Genomic_DNA"/>
</dbReference>
<evidence type="ECO:0000313" key="4">
    <source>
        <dbReference type="Proteomes" id="UP000237797"/>
    </source>
</evidence>
<dbReference type="PANTHER" id="PTHR21666:SF285">
    <property type="entry name" value="M23 FAMILY METALLOPEPTIDASE"/>
    <property type="match status" value="1"/>
</dbReference>